<evidence type="ECO:0000313" key="1">
    <source>
        <dbReference type="EMBL" id="AKI78936.1"/>
    </source>
</evidence>
<organismHost>
    <name type="scientific">Acanthamoeba polyphaga</name>
    <name type="common">Amoeba</name>
    <dbReference type="NCBI Taxonomy" id="5757"/>
</organismHost>
<name>A0A0G2Y742_MIMIV</name>
<organism evidence="1 2">
    <name type="scientific">Acanthamoeba polyphaga mimivirus</name>
    <name type="common">APMV</name>
    <dbReference type="NCBI Taxonomy" id="212035"/>
    <lineage>
        <taxon>Viruses</taxon>
        <taxon>Varidnaviria</taxon>
        <taxon>Bamfordvirae</taxon>
        <taxon>Nucleocytoviricota</taxon>
        <taxon>Megaviricetes</taxon>
        <taxon>Imitervirales</taxon>
        <taxon>Mimiviridae</taxon>
        <taxon>Megamimivirinae</taxon>
        <taxon>Mimivirus</taxon>
        <taxon>Mimivirus bradfordmassiliense</taxon>
    </lineage>
</organism>
<accession>A0A0G2Y742</accession>
<dbReference type="EMBL" id="KM982401">
    <property type="protein sequence ID" value="AKI78936.1"/>
    <property type="molecule type" value="Genomic_DNA"/>
</dbReference>
<evidence type="ECO:0000313" key="2">
    <source>
        <dbReference type="Proteomes" id="UP000241474"/>
    </source>
</evidence>
<dbReference type="Proteomes" id="UP000241474">
    <property type="component" value="Segment"/>
</dbReference>
<reference evidence="1 2" key="1">
    <citation type="submission" date="2014-10" db="EMBL/GenBank/DDBJ databases">
        <title>Pan-genome analysis of Brazilian lineage A amoebal mimiviruses.</title>
        <authorList>
            <person name="Assis F.L."/>
            <person name="Abrahao J.S."/>
            <person name="Kroon E.G."/>
            <person name="Dornas F.P."/>
            <person name="Andrade K.R."/>
            <person name="Borato P.V.M."/>
            <person name="Pilotto M.R."/>
            <person name="Benamar S."/>
            <person name="LaScola B."/>
            <person name="Colson P."/>
        </authorList>
    </citation>
    <scope>NUCLEOTIDE SEQUENCE [LARGE SCALE GENOMIC DNA]</scope>
    <source>
        <strain evidence="1 2">Oyster</strain>
    </source>
</reference>
<protein>
    <submittedName>
        <fullName evidence="1">Uncharacterized protein</fullName>
    </submittedName>
</protein>
<sequence>MGDFVFCYGSHNRKLFSKYIVSTKNSHKFYFDKKQYIDIEIETISNQKYIVVDFNDSLDFLNFIVDNEIYCNFTNNKHECESLEFHHNYLNYITQHKHLDIIKVFYKKFVPLIKSGQGIKSLHFCTSQDIDPEVVKCVFKNGSLEDTKDFIINEFHKNPDITIEFMDEIISIYKHKLTKLFMENKIDKSINDIEISLFQFLIPALKKDDVDLFNFIIEEMCNLTSEIDKTKLDKKQLQYLKIFDIDFGISDINLLIDDYMLCDFDDCSPEDEMYFCPNIFRQLIFSLDNLDSLAGRILFDIPEYNVVEYMGIICDFIGDTNPLLINRMLIEAKSTEMAQLLIDCGADYEKLYESKKFSKCNSCVKKLIKELIKETSDS</sequence>
<proteinExistence type="predicted"/>